<accession>A0A1N7L653</accession>
<dbReference type="AlphaFoldDB" id="A0A1N7L653"/>
<dbReference type="EMBL" id="FTOI01000004">
    <property type="protein sequence ID" value="SIS69256.1"/>
    <property type="molecule type" value="Genomic_DNA"/>
</dbReference>
<evidence type="ECO:0000313" key="3">
    <source>
        <dbReference type="Proteomes" id="UP000185839"/>
    </source>
</evidence>
<evidence type="ECO:0000313" key="2">
    <source>
        <dbReference type="EMBL" id="SIS69256.1"/>
    </source>
</evidence>
<proteinExistence type="predicted"/>
<dbReference type="RefSeq" id="WP_143745512.1">
    <property type="nucleotide sequence ID" value="NZ_FTOI01000004.1"/>
</dbReference>
<evidence type="ECO:0000256" key="1">
    <source>
        <dbReference type="SAM" id="SignalP"/>
    </source>
</evidence>
<dbReference type="OrthoDB" id="1495946at2"/>
<feature type="signal peptide" evidence="1">
    <location>
        <begin position="1"/>
        <end position="18"/>
    </location>
</feature>
<dbReference type="Proteomes" id="UP000185839">
    <property type="component" value="Unassembled WGS sequence"/>
</dbReference>
<keyword evidence="1" id="KW-0732">Signal</keyword>
<sequence length="130" mass="14898">MSKFLFISSLFSFGLLMAENQLPTTYPLKPHINNSIVKNCNYLGVKEKPFDTSTKFIYAELIYQRIYAESKFFVNGKNVSESSKKSVAQAKYSDEALDILGADGWELTAAYKREINSGSEYFFYLKKKIE</sequence>
<organism evidence="2 3">
    <name type="scientific">Kaistella chaponensis</name>
    <dbReference type="NCBI Taxonomy" id="713588"/>
    <lineage>
        <taxon>Bacteria</taxon>
        <taxon>Pseudomonadati</taxon>
        <taxon>Bacteroidota</taxon>
        <taxon>Flavobacteriia</taxon>
        <taxon>Flavobacteriales</taxon>
        <taxon>Weeksellaceae</taxon>
        <taxon>Chryseobacterium group</taxon>
        <taxon>Kaistella</taxon>
    </lineage>
</organism>
<reference evidence="3" key="1">
    <citation type="submission" date="2017-01" db="EMBL/GenBank/DDBJ databases">
        <authorList>
            <person name="Varghese N."/>
            <person name="Submissions S."/>
        </authorList>
    </citation>
    <scope>NUCLEOTIDE SEQUENCE [LARGE SCALE GENOMIC DNA]</scope>
    <source>
        <strain evidence="3">DSM 23145</strain>
    </source>
</reference>
<keyword evidence="3" id="KW-1185">Reference proteome</keyword>
<feature type="chain" id="PRO_5012116929" description="DUF4177 domain-containing protein" evidence="1">
    <location>
        <begin position="19"/>
        <end position="130"/>
    </location>
</feature>
<name>A0A1N7L653_9FLAO</name>
<protein>
    <recommendedName>
        <fullName evidence="4">DUF4177 domain-containing protein</fullName>
    </recommendedName>
</protein>
<gene>
    <name evidence="2" type="ORF">SAMN05421789_104246</name>
</gene>
<evidence type="ECO:0008006" key="4">
    <source>
        <dbReference type="Google" id="ProtNLM"/>
    </source>
</evidence>